<evidence type="ECO:0000256" key="1">
    <source>
        <dbReference type="ARBA" id="ARBA00022603"/>
    </source>
</evidence>
<keyword evidence="1 4" id="KW-0489">Methyltransferase</keyword>
<dbReference type="InterPro" id="IPR030390">
    <property type="entry name" value="MeTrfase_TrmA_AS"/>
</dbReference>
<dbReference type="PROSITE" id="PS01230">
    <property type="entry name" value="TRMA_1"/>
    <property type="match status" value="1"/>
</dbReference>
<reference evidence="6 7" key="1">
    <citation type="submission" date="2024-04" db="EMBL/GenBank/DDBJ databases">
        <title>Human intestinal bacterial collection.</title>
        <authorList>
            <person name="Pauvert C."/>
            <person name="Hitch T.C.A."/>
            <person name="Clavel T."/>
        </authorList>
    </citation>
    <scope>NUCLEOTIDE SEQUENCE [LARGE SCALE GENOMIC DNA]</scope>
    <source>
        <strain evidence="6 7">CLA-AA-H197</strain>
    </source>
</reference>
<dbReference type="PROSITE" id="PS01231">
    <property type="entry name" value="TRMA_2"/>
    <property type="match status" value="1"/>
</dbReference>
<sequence length="117" mass="12925">MASAVRCAERNARANGVAERCDFVSADATEWMSRKAGERHFDVVLMDPPRAGSTPEFLHGVADLAPERVVYVSCNVQTQARDLEVLLGRGYTLRSVTPVDMFPHTKHVESVAVLARR</sequence>
<keyword evidence="2 4" id="KW-0808">Transferase</keyword>
<dbReference type="Pfam" id="PF05958">
    <property type="entry name" value="tRNA_U5-meth_tr"/>
    <property type="match status" value="1"/>
</dbReference>
<dbReference type="InterPro" id="IPR030391">
    <property type="entry name" value="MeTrfase_TrmA_CS"/>
</dbReference>
<comment type="caution">
    <text evidence="6">The sequence shown here is derived from an EMBL/GenBank/DDBJ whole genome shotgun (WGS) entry which is preliminary data.</text>
</comment>
<dbReference type="PANTHER" id="PTHR11061">
    <property type="entry name" value="RNA M5U METHYLTRANSFERASE"/>
    <property type="match status" value="1"/>
</dbReference>
<evidence type="ECO:0000256" key="2">
    <source>
        <dbReference type="ARBA" id="ARBA00022679"/>
    </source>
</evidence>
<proteinExistence type="inferred from homology"/>
<feature type="binding site" evidence="4">
    <location>
        <position position="47"/>
    </location>
    <ligand>
        <name>S-adenosyl-L-methionine</name>
        <dbReference type="ChEBI" id="CHEBI:59789"/>
    </ligand>
</feature>
<protein>
    <submittedName>
        <fullName evidence="6">Uncharacterized protein</fullName>
    </submittedName>
</protein>
<feature type="active site" evidence="5">
    <location>
        <position position="74"/>
    </location>
</feature>
<evidence type="ECO:0000256" key="5">
    <source>
        <dbReference type="PROSITE-ProRule" id="PRU10015"/>
    </source>
</evidence>
<name>A0ABV1IHR7_9ACTN</name>
<evidence type="ECO:0000313" key="6">
    <source>
        <dbReference type="EMBL" id="MEQ2638111.1"/>
    </source>
</evidence>
<gene>
    <name evidence="6" type="ORF">AAAT05_07145</name>
</gene>
<dbReference type="RefSeq" id="WP_349182737.1">
    <property type="nucleotide sequence ID" value="NZ_JBBNGS010000012.1"/>
</dbReference>
<dbReference type="InterPro" id="IPR029063">
    <property type="entry name" value="SAM-dependent_MTases_sf"/>
</dbReference>
<comment type="similarity">
    <text evidence="4">Belongs to the class I-like SAM-binding methyltransferase superfamily. RNA M5U methyltransferase family.</text>
</comment>
<dbReference type="InterPro" id="IPR010280">
    <property type="entry name" value="U5_MeTrfase_fam"/>
</dbReference>
<organism evidence="6 7">
    <name type="scientific">Paratractidigestivibacter faecalis</name>
    <dbReference type="NCBI Taxonomy" id="2292441"/>
    <lineage>
        <taxon>Bacteria</taxon>
        <taxon>Bacillati</taxon>
        <taxon>Actinomycetota</taxon>
        <taxon>Coriobacteriia</taxon>
        <taxon>Coriobacteriales</taxon>
        <taxon>Atopobiaceae</taxon>
        <taxon>Paratractidigestivibacter</taxon>
    </lineage>
</organism>
<keyword evidence="7" id="KW-1185">Reference proteome</keyword>
<dbReference type="PANTHER" id="PTHR11061:SF30">
    <property type="entry name" value="TRNA (URACIL(54)-C(5))-METHYLTRANSFERASE"/>
    <property type="match status" value="1"/>
</dbReference>
<evidence type="ECO:0000313" key="7">
    <source>
        <dbReference type="Proteomes" id="UP001478817"/>
    </source>
</evidence>
<dbReference type="Proteomes" id="UP001478817">
    <property type="component" value="Unassembled WGS sequence"/>
</dbReference>
<dbReference type="SUPFAM" id="SSF53335">
    <property type="entry name" value="S-adenosyl-L-methionine-dependent methyltransferases"/>
    <property type="match status" value="1"/>
</dbReference>
<keyword evidence="3 4" id="KW-0949">S-adenosyl-L-methionine</keyword>
<comment type="caution">
    <text evidence="4">Lacks conserved residue(s) required for the propagation of feature annotation.</text>
</comment>
<dbReference type="Gene3D" id="3.40.50.150">
    <property type="entry name" value="Vaccinia Virus protein VP39"/>
    <property type="match status" value="1"/>
</dbReference>
<dbReference type="PROSITE" id="PS51687">
    <property type="entry name" value="SAM_MT_RNA_M5U"/>
    <property type="match status" value="1"/>
</dbReference>
<evidence type="ECO:0000256" key="3">
    <source>
        <dbReference type="ARBA" id="ARBA00022691"/>
    </source>
</evidence>
<feature type="active site" description="Nucleophile" evidence="4">
    <location>
        <position position="74"/>
    </location>
</feature>
<evidence type="ECO:0000256" key="4">
    <source>
        <dbReference type="PROSITE-ProRule" id="PRU01024"/>
    </source>
</evidence>
<dbReference type="EMBL" id="JBBNGS010000012">
    <property type="protein sequence ID" value="MEQ2638111.1"/>
    <property type="molecule type" value="Genomic_DNA"/>
</dbReference>
<accession>A0ABV1IHR7</accession>